<keyword evidence="1" id="KW-0732">Signal</keyword>
<organism evidence="2 3">
    <name type="scientific">Catellatospora coxensis</name>
    <dbReference type="NCBI Taxonomy" id="310354"/>
    <lineage>
        <taxon>Bacteria</taxon>
        <taxon>Bacillati</taxon>
        <taxon>Actinomycetota</taxon>
        <taxon>Actinomycetes</taxon>
        <taxon>Micromonosporales</taxon>
        <taxon>Micromonosporaceae</taxon>
        <taxon>Catellatospora</taxon>
    </lineage>
</organism>
<keyword evidence="3" id="KW-1185">Reference proteome</keyword>
<dbReference type="RefSeq" id="WP_203692545.1">
    <property type="nucleotide sequence ID" value="NZ_BAAALC010000030.1"/>
</dbReference>
<name>A0A8J3P730_9ACTN</name>
<evidence type="ECO:0000313" key="2">
    <source>
        <dbReference type="EMBL" id="GIG06167.1"/>
    </source>
</evidence>
<dbReference type="EMBL" id="BONI01000020">
    <property type="protein sequence ID" value="GIG06167.1"/>
    <property type="molecule type" value="Genomic_DNA"/>
</dbReference>
<feature type="signal peptide" evidence="1">
    <location>
        <begin position="1"/>
        <end position="21"/>
    </location>
</feature>
<evidence type="ECO:0000256" key="1">
    <source>
        <dbReference type="SAM" id="SignalP"/>
    </source>
</evidence>
<reference evidence="2 3" key="1">
    <citation type="submission" date="2021-01" db="EMBL/GenBank/DDBJ databases">
        <title>Whole genome shotgun sequence of Catellatospora coxensis NBRC 107359.</title>
        <authorList>
            <person name="Komaki H."/>
            <person name="Tamura T."/>
        </authorList>
    </citation>
    <scope>NUCLEOTIDE SEQUENCE [LARGE SCALE GENOMIC DNA]</scope>
    <source>
        <strain evidence="2 3">NBRC 107359</strain>
    </source>
</reference>
<dbReference type="Proteomes" id="UP000630887">
    <property type="component" value="Unassembled WGS sequence"/>
</dbReference>
<comment type="caution">
    <text evidence="2">The sequence shown here is derived from an EMBL/GenBank/DDBJ whole genome shotgun (WGS) entry which is preliminary data.</text>
</comment>
<evidence type="ECO:0008006" key="4">
    <source>
        <dbReference type="Google" id="ProtNLM"/>
    </source>
</evidence>
<gene>
    <name evidence="2" type="ORF">Cco03nite_28670</name>
</gene>
<evidence type="ECO:0000313" key="3">
    <source>
        <dbReference type="Proteomes" id="UP000630887"/>
    </source>
</evidence>
<accession>A0A8J3P730</accession>
<proteinExistence type="predicted"/>
<dbReference type="AlphaFoldDB" id="A0A8J3P730"/>
<dbReference type="PROSITE" id="PS51257">
    <property type="entry name" value="PROKAR_LIPOPROTEIN"/>
    <property type="match status" value="1"/>
</dbReference>
<sequence>MRRILATATLGLALLGMTACADTDTPTPGASASVPAAATSAAAAAMDKAAACAAYTKAEDAAKAPLMELALQLDTIKADPAKAQEAVGKLTKAFTDFQAALEPIAAGVNDAELKAAVESDIATLKKVGPAIAASGGDVTKAMAALETPEFEKGGEAVRALCGK</sequence>
<feature type="chain" id="PRO_5035234760" description="Lipoprotein" evidence="1">
    <location>
        <begin position="22"/>
        <end position="163"/>
    </location>
</feature>
<protein>
    <recommendedName>
        <fullName evidence="4">Lipoprotein</fullName>
    </recommendedName>
</protein>